<evidence type="ECO:0000313" key="2">
    <source>
        <dbReference type="Proteomes" id="UP000642748"/>
    </source>
</evidence>
<dbReference type="Gene3D" id="3.40.50.720">
    <property type="entry name" value="NAD(P)-binding Rossmann-like Domain"/>
    <property type="match status" value="1"/>
</dbReference>
<comment type="caution">
    <text evidence="1">The sequence shown here is derived from an EMBL/GenBank/DDBJ whole genome shotgun (WGS) entry which is preliminary data.</text>
</comment>
<gene>
    <name evidence="1" type="ORF">Raf01_34960</name>
</gene>
<dbReference type="PRINTS" id="PR00081">
    <property type="entry name" value="GDHRDH"/>
</dbReference>
<reference evidence="1" key="1">
    <citation type="submission" date="2021-01" db="EMBL/GenBank/DDBJ databases">
        <title>Whole genome shotgun sequence of Rugosimonospora africana NBRC 104875.</title>
        <authorList>
            <person name="Komaki H."/>
            <person name="Tamura T."/>
        </authorList>
    </citation>
    <scope>NUCLEOTIDE SEQUENCE</scope>
    <source>
        <strain evidence="1">NBRC 104875</strain>
    </source>
</reference>
<name>A0A8J3VQP0_9ACTN</name>
<proteinExistence type="predicted"/>
<keyword evidence="2" id="KW-1185">Reference proteome</keyword>
<dbReference type="Pfam" id="PF00106">
    <property type="entry name" value="adh_short"/>
    <property type="match status" value="1"/>
</dbReference>
<dbReference type="PANTHER" id="PTHR44147:SF2">
    <property type="entry name" value="DEHYDROGENASE_REDUCTASE SDR FAMILY MEMBER 1"/>
    <property type="match status" value="1"/>
</dbReference>
<organism evidence="1 2">
    <name type="scientific">Rugosimonospora africana</name>
    <dbReference type="NCBI Taxonomy" id="556532"/>
    <lineage>
        <taxon>Bacteria</taxon>
        <taxon>Bacillati</taxon>
        <taxon>Actinomycetota</taxon>
        <taxon>Actinomycetes</taxon>
        <taxon>Micromonosporales</taxon>
        <taxon>Micromonosporaceae</taxon>
        <taxon>Rugosimonospora</taxon>
    </lineage>
</organism>
<accession>A0A8J3VQP0</accession>
<dbReference type="EMBL" id="BONZ01000033">
    <property type="protein sequence ID" value="GIH15324.1"/>
    <property type="molecule type" value="Genomic_DNA"/>
</dbReference>
<protein>
    <submittedName>
        <fullName evidence="1">Short-chain dehydrogenase</fullName>
    </submittedName>
</protein>
<dbReference type="NCBIfam" id="NF006159">
    <property type="entry name" value="PRK08303.1"/>
    <property type="match status" value="1"/>
</dbReference>
<dbReference type="Proteomes" id="UP000642748">
    <property type="component" value="Unassembled WGS sequence"/>
</dbReference>
<dbReference type="PANTHER" id="PTHR44147">
    <property type="entry name" value="DEHYDROGENASE/REDUCTASE SDR FAMILY MEMBER 1"/>
    <property type="match status" value="1"/>
</dbReference>
<evidence type="ECO:0000313" key="1">
    <source>
        <dbReference type="EMBL" id="GIH15324.1"/>
    </source>
</evidence>
<sequence length="313" mass="34092">MADTPPVAPGPDALRGHVALVTGATRGAGRGMAVELGAAGATVYVTGRSTRAGRSELSRPETIEDTAELVTAAGGEGIAVRCDHTVPADVRALVDRIEAEQGGRLDTLVDDTWGGDQWIEWKPIWEHDLDRGLRAVRNGLETHLITLHTVLPLLVRRGSGLVCEITDGDDMFNDRYRGTMFFDLVKVAITRLGKMLHDEVSPHGITSVSLTPGFLRSEEMLEHFGVTEQNWRDGIAQDKWFAISETPSYIGRAVVALACDPDVSRWSGKALSSGQLARHYGFTDRDGSRPECGRFFADAYFGDKPDADVADYR</sequence>
<dbReference type="InterPro" id="IPR036291">
    <property type="entry name" value="NAD(P)-bd_dom_sf"/>
</dbReference>
<dbReference type="SUPFAM" id="SSF51735">
    <property type="entry name" value="NAD(P)-binding Rossmann-fold domains"/>
    <property type="match status" value="1"/>
</dbReference>
<dbReference type="AlphaFoldDB" id="A0A8J3VQP0"/>
<dbReference type="InterPro" id="IPR002347">
    <property type="entry name" value="SDR_fam"/>
</dbReference>
<dbReference type="RefSeq" id="WP_203918963.1">
    <property type="nucleotide sequence ID" value="NZ_BONZ01000033.1"/>
</dbReference>